<feature type="region of interest" description="Disordered" evidence="1">
    <location>
        <begin position="100"/>
        <end position="121"/>
    </location>
</feature>
<reference evidence="2" key="1">
    <citation type="submission" date="2016-06" db="UniProtKB">
        <authorList>
            <consortium name="WormBaseParasite"/>
        </authorList>
    </citation>
    <scope>IDENTIFICATION</scope>
</reference>
<dbReference type="WBParaSite" id="GPUH_0002017901-mRNA-1">
    <property type="protein sequence ID" value="GPUH_0002017901-mRNA-1"/>
    <property type="gene ID" value="GPUH_0002017901"/>
</dbReference>
<name>A0A183EGR3_9BILA</name>
<organism evidence="2">
    <name type="scientific">Gongylonema pulchrum</name>
    <dbReference type="NCBI Taxonomy" id="637853"/>
    <lineage>
        <taxon>Eukaryota</taxon>
        <taxon>Metazoa</taxon>
        <taxon>Ecdysozoa</taxon>
        <taxon>Nematoda</taxon>
        <taxon>Chromadorea</taxon>
        <taxon>Rhabditida</taxon>
        <taxon>Spirurina</taxon>
        <taxon>Spiruromorpha</taxon>
        <taxon>Spiruroidea</taxon>
        <taxon>Gongylonematidae</taxon>
        <taxon>Gongylonema</taxon>
    </lineage>
</organism>
<evidence type="ECO:0000256" key="1">
    <source>
        <dbReference type="SAM" id="MobiDB-lite"/>
    </source>
</evidence>
<protein>
    <submittedName>
        <fullName evidence="2">Neur_chan_LBD domain-containing protein</fullName>
    </submittedName>
</protein>
<evidence type="ECO:0000313" key="2">
    <source>
        <dbReference type="WBParaSite" id="GPUH_0002017901-mRNA-1"/>
    </source>
</evidence>
<dbReference type="AlphaFoldDB" id="A0A183EGR3"/>
<proteinExistence type="predicted"/>
<sequence length="129" mass="15034">LDETQFSNPKSFDYDFEDDLRKPADTNDIYDELVPYLPTFVLHKNGKDVGRTSVSFWNLLMIRADTFEIIRMELYEPLVPIITRKMPAWSTPPPKQKYVEPYRPFSPRPLDGFRPRPGLTGLTALVDQK</sequence>
<accession>A0A183EGR3</accession>